<feature type="region of interest" description="Disordered" evidence="1">
    <location>
        <begin position="1"/>
        <end position="26"/>
    </location>
</feature>
<evidence type="ECO:0000313" key="3">
    <source>
        <dbReference type="Proteomes" id="UP001281761"/>
    </source>
</evidence>
<organism evidence="2 3">
    <name type="scientific">Blattamonas nauphoetae</name>
    <dbReference type="NCBI Taxonomy" id="2049346"/>
    <lineage>
        <taxon>Eukaryota</taxon>
        <taxon>Metamonada</taxon>
        <taxon>Preaxostyla</taxon>
        <taxon>Oxymonadida</taxon>
        <taxon>Blattamonas</taxon>
    </lineage>
</organism>
<gene>
    <name evidence="2" type="ORF">BLNAU_5607</name>
</gene>
<name>A0ABQ9Y6E8_9EUKA</name>
<keyword evidence="3" id="KW-1185">Reference proteome</keyword>
<dbReference type="Pfam" id="PF04078">
    <property type="entry name" value="Rcd1"/>
    <property type="match status" value="1"/>
</dbReference>
<sequence length="374" mass="42852">MSATPPSQDPHPVPRQSSPQAREPPQQTVTQQLVSHMMQRIWADIPDNHNFQLPFEHPLQYLATKNAYASVPEDFVFHPPSEHLVPPELSQLIYNLRDETKRGEAIQKLVIMKDSSRYAPHMGSLLWYSSGTMSLLVEEIIAVYPYLDDAEKHQNSFANAINCLQLLQPVALSAEICGPLVNSRIPLLTIPFLRTEKSSPEIITLKEMSMWLHACIVQHLDMELTYQLLENEILRYCRDLLKAQIRAPLLPVAITVFYAIFCFEVSLSPPTDGRFDQHRQSFLEIVTELNVLLPKFTVESEDDDRTIFYFVKFVLKCYSQPKMQNHMHQTGIIANFQPKGAIYQLYSSPDIPSMYTHTQNAISLLISRVPTTQF</sequence>
<evidence type="ECO:0000256" key="1">
    <source>
        <dbReference type="SAM" id="MobiDB-lite"/>
    </source>
</evidence>
<reference evidence="2 3" key="1">
    <citation type="journal article" date="2022" name="bioRxiv">
        <title>Genomics of Preaxostyla Flagellates Illuminates Evolutionary Transitions and the Path Towards Mitochondrial Loss.</title>
        <authorList>
            <person name="Novak L.V.F."/>
            <person name="Treitli S.C."/>
            <person name="Pyrih J."/>
            <person name="Halakuc P."/>
            <person name="Pipaliya S.V."/>
            <person name="Vacek V."/>
            <person name="Brzon O."/>
            <person name="Soukal P."/>
            <person name="Eme L."/>
            <person name="Dacks J.B."/>
            <person name="Karnkowska A."/>
            <person name="Elias M."/>
            <person name="Hampl V."/>
        </authorList>
    </citation>
    <scope>NUCLEOTIDE SEQUENCE [LARGE SCALE GENOMIC DNA]</scope>
    <source>
        <strain evidence="2">NAU3</strain>
        <tissue evidence="2">Gut</tissue>
    </source>
</reference>
<dbReference type="Proteomes" id="UP001281761">
    <property type="component" value="Unassembled WGS sequence"/>
</dbReference>
<accession>A0ABQ9Y6E8</accession>
<proteinExistence type="predicted"/>
<dbReference type="EMBL" id="JARBJD010000030">
    <property type="protein sequence ID" value="KAK2959298.1"/>
    <property type="molecule type" value="Genomic_DNA"/>
</dbReference>
<dbReference type="InterPro" id="IPR007216">
    <property type="entry name" value="CNOT9"/>
</dbReference>
<protein>
    <submittedName>
        <fullName evidence="2">CCR4-NOT transcription complex subunit 9</fullName>
    </submittedName>
</protein>
<comment type="caution">
    <text evidence="2">The sequence shown here is derived from an EMBL/GenBank/DDBJ whole genome shotgun (WGS) entry which is preliminary data.</text>
</comment>
<dbReference type="PANTHER" id="PTHR12262">
    <property type="entry name" value="CCR4-NOT TRANSCRIPTION COMPLEX SUBUNIT 9"/>
    <property type="match status" value="1"/>
</dbReference>
<dbReference type="Gene3D" id="1.25.10.10">
    <property type="entry name" value="Leucine-rich Repeat Variant"/>
    <property type="match status" value="1"/>
</dbReference>
<evidence type="ECO:0000313" key="2">
    <source>
        <dbReference type="EMBL" id="KAK2959298.1"/>
    </source>
</evidence>
<dbReference type="InterPro" id="IPR011989">
    <property type="entry name" value="ARM-like"/>
</dbReference>
<feature type="compositionally biased region" description="Polar residues" evidence="1">
    <location>
        <begin position="15"/>
        <end position="26"/>
    </location>
</feature>